<dbReference type="EMBL" id="UYWY01025584">
    <property type="protein sequence ID" value="VDM49810.1"/>
    <property type="molecule type" value="Genomic_DNA"/>
</dbReference>
<protein>
    <submittedName>
        <fullName evidence="1 3">Uncharacterized protein</fullName>
    </submittedName>
</protein>
<evidence type="ECO:0000313" key="3">
    <source>
        <dbReference type="WBParaSite" id="TCNE_0001849301-mRNA-1"/>
    </source>
</evidence>
<reference evidence="3" key="1">
    <citation type="submission" date="2016-06" db="UniProtKB">
        <authorList>
            <consortium name="WormBaseParasite"/>
        </authorList>
    </citation>
    <scope>IDENTIFICATION</scope>
</reference>
<name>A0A183VCL9_TOXCA</name>
<proteinExistence type="predicted"/>
<dbReference type="AlphaFoldDB" id="A0A183VCL9"/>
<evidence type="ECO:0000313" key="1">
    <source>
        <dbReference type="EMBL" id="VDM49810.1"/>
    </source>
</evidence>
<accession>A0A183VCL9</accession>
<sequence length="218" mass="24455">MRVRNGRRLPRECDSKKESCISVALRRLSRQDSKSLESIQHRYLIHGKEQPNHKPNEHRINTKRHKGGRVATLDDILERLRRPAHHSTTACDSGVKQKFHWQKTVLSLPITKDASCWSQATVSVSAPRSAGEAAIVFSCPPQMTNHFTIHSDGVATNKLDSLDGASSSERVRFSCNRQCKQPCQPYSSANTSLSHIQATPLHESVRLCLCCVARTDSY</sequence>
<organism evidence="2 3">
    <name type="scientific">Toxocara canis</name>
    <name type="common">Canine roundworm</name>
    <dbReference type="NCBI Taxonomy" id="6265"/>
    <lineage>
        <taxon>Eukaryota</taxon>
        <taxon>Metazoa</taxon>
        <taxon>Ecdysozoa</taxon>
        <taxon>Nematoda</taxon>
        <taxon>Chromadorea</taxon>
        <taxon>Rhabditida</taxon>
        <taxon>Spirurina</taxon>
        <taxon>Ascaridomorpha</taxon>
        <taxon>Ascaridoidea</taxon>
        <taxon>Toxocaridae</taxon>
        <taxon>Toxocara</taxon>
    </lineage>
</organism>
<reference evidence="1 2" key="2">
    <citation type="submission" date="2018-11" db="EMBL/GenBank/DDBJ databases">
        <authorList>
            <consortium name="Pathogen Informatics"/>
        </authorList>
    </citation>
    <scope>NUCLEOTIDE SEQUENCE [LARGE SCALE GENOMIC DNA]</scope>
</reference>
<dbReference type="WBParaSite" id="TCNE_0001849301-mRNA-1">
    <property type="protein sequence ID" value="TCNE_0001849301-mRNA-1"/>
    <property type="gene ID" value="TCNE_0001849301"/>
</dbReference>
<gene>
    <name evidence="1" type="ORF">TCNE_LOCUS18489</name>
</gene>
<keyword evidence="2" id="KW-1185">Reference proteome</keyword>
<evidence type="ECO:0000313" key="2">
    <source>
        <dbReference type="Proteomes" id="UP000050794"/>
    </source>
</evidence>
<dbReference type="Proteomes" id="UP000050794">
    <property type="component" value="Unassembled WGS sequence"/>
</dbReference>